<dbReference type="Proteomes" id="UP000287171">
    <property type="component" value="Unassembled WGS sequence"/>
</dbReference>
<keyword evidence="2" id="KW-1185">Reference proteome</keyword>
<dbReference type="AlphaFoldDB" id="A0A402BDT2"/>
<evidence type="ECO:0000313" key="1">
    <source>
        <dbReference type="EMBL" id="GCE29466.1"/>
    </source>
</evidence>
<organism evidence="1 2">
    <name type="scientific">Dictyobacter alpinus</name>
    <dbReference type="NCBI Taxonomy" id="2014873"/>
    <lineage>
        <taxon>Bacteria</taxon>
        <taxon>Bacillati</taxon>
        <taxon>Chloroflexota</taxon>
        <taxon>Ktedonobacteria</taxon>
        <taxon>Ktedonobacterales</taxon>
        <taxon>Dictyobacteraceae</taxon>
        <taxon>Dictyobacter</taxon>
    </lineage>
</organism>
<evidence type="ECO:0000313" key="2">
    <source>
        <dbReference type="Proteomes" id="UP000287171"/>
    </source>
</evidence>
<accession>A0A402BDT2</accession>
<comment type="caution">
    <text evidence="1">The sequence shown here is derived from an EMBL/GenBank/DDBJ whole genome shotgun (WGS) entry which is preliminary data.</text>
</comment>
<name>A0A402BDT2_9CHLR</name>
<dbReference type="EMBL" id="BIFT01000002">
    <property type="protein sequence ID" value="GCE29466.1"/>
    <property type="molecule type" value="Genomic_DNA"/>
</dbReference>
<sequence>MSKRKKRKKGTSLPPHILFPLEAVKMLKDALRLVDETFARNTELLPNLELGRETLAHLKTKVDAMLQGEDWNKEMPFDYNELHILSAAIQMYLVELSLSGNAQLMPTCLRLCKQFSAVIASCHTTMRDSV</sequence>
<protein>
    <submittedName>
        <fullName evidence="1">Uncharacterized protein</fullName>
    </submittedName>
</protein>
<reference evidence="2" key="1">
    <citation type="submission" date="2018-12" db="EMBL/GenBank/DDBJ databases">
        <title>Tengunoibacter tsumagoiensis gen. nov., sp. nov., Dictyobacter kobayashii sp. nov., D. alpinus sp. nov., and D. joshuensis sp. nov. and description of Dictyobacteraceae fam. nov. within the order Ktedonobacterales isolated from Tengu-no-mugimeshi.</title>
        <authorList>
            <person name="Wang C.M."/>
            <person name="Zheng Y."/>
            <person name="Sakai Y."/>
            <person name="Toyoda A."/>
            <person name="Minakuchi Y."/>
            <person name="Abe K."/>
            <person name="Yokota A."/>
            <person name="Yabe S."/>
        </authorList>
    </citation>
    <scope>NUCLEOTIDE SEQUENCE [LARGE SCALE GENOMIC DNA]</scope>
    <source>
        <strain evidence="2">Uno16</strain>
    </source>
</reference>
<gene>
    <name evidence="1" type="ORF">KDA_49500</name>
</gene>
<proteinExistence type="predicted"/>